<gene>
    <name evidence="1" type="ORF">BJ095_10755</name>
</gene>
<reference evidence="1 2" key="1">
    <citation type="submission" date="2018-06" db="EMBL/GenBank/DDBJ databases">
        <title>Genomic Encyclopedia of Archaeal and Bacterial Type Strains, Phase II (KMG-II): from individual species to whole genera.</title>
        <authorList>
            <person name="Goeker M."/>
        </authorList>
    </citation>
    <scope>NUCLEOTIDE SEQUENCE [LARGE SCALE GENOMIC DNA]</scope>
    <source>
        <strain evidence="1 2">KACC 16626</strain>
    </source>
</reference>
<evidence type="ECO:0000313" key="1">
    <source>
        <dbReference type="EMBL" id="PYF06821.1"/>
    </source>
</evidence>
<dbReference type="AlphaFoldDB" id="A0A318TPL0"/>
<dbReference type="OrthoDB" id="2452352at2"/>
<name>A0A318TPL0_9BACL</name>
<proteinExistence type="predicted"/>
<dbReference type="Proteomes" id="UP000247416">
    <property type="component" value="Unassembled WGS sequence"/>
</dbReference>
<dbReference type="EMBL" id="QJTJ01000007">
    <property type="protein sequence ID" value="PYF06821.1"/>
    <property type="molecule type" value="Genomic_DNA"/>
</dbReference>
<evidence type="ECO:0000313" key="2">
    <source>
        <dbReference type="Proteomes" id="UP000247416"/>
    </source>
</evidence>
<keyword evidence="2" id="KW-1185">Reference proteome</keyword>
<dbReference type="RefSeq" id="WP_107934485.1">
    <property type="nucleotide sequence ID" value="NZ_CP085009.1"/>
</dbReference>
<organism evidence="1 2">
    <name type="scientific">Ureibacillus chungkukjangi</name>
    <dbReference type="NCBI Taxonomy" id="1202712"/>
    <lineage>
        <taxon>Bacteria</taxon>
        <taxon>Bacillati</taxon>
        <taxon>Bacillota</taxon>
        <taxon>Bacilli</taxon>
        <taxon>Bacillales</taxon>
        <taxon>Caryophanaceae</taxon>
        <taxon>Ureibacillus</taxon>
    </lineage>
</organism>
<comment type="caution">
    <text evidence="1">The sequence shown here is derived from an EMBL/GenBank/DDBJ whole genome shotgun (WGS) entry which is preliminary data.</text>
</comment>
<dbReference type="PROSITE" id="PS51257">
    <property type="entry name" value="PROKAR_LIPOPROTEIN"/>
    <property type="match status" value="1"/>
</dbReference>
<accession>A0A318TPL0</accession>
<sequence length="144" mass="16448">MKKMMILILAIILSGCNKLTPANTYEQPQGKVVMNDNEYPMLVSEFEWVEEDFEIRKLDSPDINELAEEFDTIEVDKEDSLTIEIDQNPSSIIVDQWDEEGEFEAIEMTGNEIPIPAEAGTYIYEVTAGWAEGKLTYIFDITIK</sequence>
<protein>
    <submittedName>
        <fullName evidence="1">Uncharacterized protein</fullName>
    </submittedName>
</protein>